<dbReference type="Pfam" id="PF00936">
    <property type="entry name" value="BMC"/>
    <property type="match status" value="2"/>
</dbReference>
<evidence type="ECO:0000313" key="4">
    <source>
        <dbReference type="EMBL" id="SIQ20237.1"/>
    </source>
</evidence>
<dbReference type="Proteomes" id="UP000185669">
    <property type="component" value="Unassembled WGS sequence"/>
</dbReference>
<dbReference type="SUPFAM" id="SSF143414">
    <property type="entry name" value="CcmK-like"/>
    <property type="match status" value="2"/>
</dbReference>
<dbReference type="AlphaFoldDB" id="A0A1N6QUI0"/>
<gene>
    <name evidence="4" type="ORF">SAMN05421834_10269</name>
</gene>
<dbReference type="PANTHER" id="PTHR33941:SF11">
    <property type="entry name" value="BACTERIAL MICROCOMPARTMENT SHELL PROTEIN PDUJ"/>
    <property type="match status" value="1"/>
</dbReference>
<keyword evidence="2" id="KW-1283">Bacterial microcompartment</keyword>
<proteinExistence type="predicted"/>
<organism evidence="4 5">
    <name type="scientific">Halanaerobium kushneri</name>
    <dbReference type="NCBI Taxonomy" id="56779"/>
    <lineage>
        <taxon>Bacteria</taxon>
        <taxon>Bacillati</taxon>
        <taxon>Bacillota</taxon>
        <taxon>Clostridia</taxon>
        <taxon>Halanaerobiales</taxon>
        <taxon>Halanaerobiaceae</taxon>
        <taxon>Halanaerobium</taxon>
    </lineage>
</organism>
<protein>
    <submittedName>
        <fullName evidence="4">Carboxysome shell and ethanolamine utilization microcompartment protein CcmL/EutN</fullName>
    </submittedName>
</protein>
<dbReference type="Gene3D" id="3.30.70.1710">
    <property type="match status" value="2"/>
</dbReference>
<evidence type="ECO:0000259" key="3">
    <source>
        <dbReference type="SMART" id="SM00877"/>
    </source>
</evidence>
<sequence>MGRNYGVLECKGRSATYFALNKMLKFSNVDFIGAKNSLGAGLSSVIISGNTAEINNALEIGKREAAKINDVLGAVSINNLSNELEKYILKKDSSNNKSNKTNYAEIKNAIALIEVFTFSAALKTADQVLKTTDVELLAMEKSKGGAGTPGLIVCLKFQGSNDALAAAEKVARRTAAKYYKSPASSILSNPALTIKQLSKEGI</sequence>
<dbReference type="EMBL" id="FTNC01000002">
    <property type="protein sequence ID" value="SIQ20237.1"/>
    <property type="molecule type" value="Genomic_DNA"/>
</dbReference>
<evidence type="ECO:0000313" key="5">
    <source>
        <dbReference type="Proteomes" id="UP000185669"/>
    </source>
</evidence>
<dbReference type="InterPro" id="IPR037233">
    <property type="entry name" value="CcmK-like_sf"/>
</dbReference>
<evidence type="ECO:0000256" key="1">
    <source>
        <dbReference type="ARBA" id="ARBA00024322"/>
    </source>
</evidence>
<name>A0A1N6QUI0_9FIRM</name>
<dbReference type="InterPro" id="IPR000249">
    <property type="entry name" value="BMC_dom"/>
</dbReference>
<reference evidence="5" key="1">
    <citation type="submission" date="2017-01" db="EMBL/GenBank/DDBJ databases">
        <authorList>
            <person name="Varghese N."/>
            <person name="Submissions S."/>
        </authorList>
    </citation>
    <scope>NUCLEOTIDE SEQUENCE [LARGE SCALE GENOMIC DNA]</scope>
    <source>
        <strain evidence="5">ATCC 700103</strain>
    </source>
</reference>
<dbReference type="InterPro" id="IPR050575">
    <property type="entry name" value="BMC_shell"/>
</dbReference>
<feature type="domain" description="Bacterial microcompartment" evidence="3">
    <location>
        <begin position="3"/>
        <end position="80"/>
    </location>
</feature>
<dbReference type="GO" id="GO:0031469">
    <property type="term" value="C:bacterial microcompartment"/>
    <property type="evidence" value="ECO:0007669"/>
    <property type="project" value="UniProtKB-SubCell"/>
</dbReference>
<comment type="subcellular location">
    <subcellularLocation>
        <location evidence="1">Bacterial microcompartment</location>
    </subcellularLocation>
</comment>
<dbReference type="SMART" id="SM00877">
    <property type="entry name" value="BMC"/>
    <property type="match status" value="2"/>
</dbReference>
<keyword evidence="5" id="KW-1185">Reference proteome</keyword>
<feature type="domain" description="Bacterial microcompartment" evidence="3">
    <location>
        <begin position="108"/>
        <end position="190"/>
    </location>
</feature>
<evidence type="ECO:0000256" key="2">
    <source>
        <dbReference type="ARBA" id="ARBA00024446"/>
    </source>
</evidence>
<dbReference type="STRING" id="56779.SAMN05421834_10269"/>
<accession>A0A1N6QUI0</accession>
<dbReference type="PANTHER" id="PTHR33941">
    <property type="entry name" value="PROPANEDIOL UTILIZATION PROTEIN PDUA"/>
    <property type="match status" value="1"/>
</dbReference>
<dbReference type="RefSeq" id="WP_076543744.1">
    <property type="nucleotide sequence ID" value="NZ_FTNC01000002.1"/>
</dbReference>